<reference evidence="1 2" key="1">
    <citation type="submission" date="2020-10" db="EMBL/GenBank/DDBJ databases">
        <title>Plant Genome Project.</title>
        <authorList>
            <person name="Zhang R.-G."/>
        </authorList>
    </citation>
    <scope>NUCLEOTIDE SEQUENCE [LARGE SCALE GENOMIC DNA]</scope>
    <source>
        <strain evidence="1">FAFU-HL-1</strain>
        <tissue evidence="1">Leaf</tissue>
    </source>
</reference>
<sequence>MHSGSTTRPVFKTMTKRQEPSRHVITCIAARLSSCHRYGKASTRDNTPIPLSSSLAFHIKSDSVLVIQCSKFDFLSLINDLIKKLMFLDPDADLSIPQILKSQREINLINITSVISLSSW</sequence>
<evidence type="ECO:0000313" key="2">
    <source>
        <dbReference type="Proteomes" id="UP000657918"/>
    </source>
</evidence>
<keyword evidence="2" id="KW-1185">Reference proteome</keyword>
<protein>
    <submittedName>
        <fullName evidence="1">Uncharacterized protein</fullName>
    </submittedName>
</protein>
<dbReference type="Proteomes" id="UP000657918">
    <property type="component" value="Unassembled WGS sequence"/>
</dbReference>
<evidence type="ECO:0000313" key="1">
    <source>
        <dbReference type="EMBL" id="KAF9669040.1"/>
    </source>
</evidence>
<proteinExistence type="predicted"/>
<comment type="caution">
    <text evidence="1">The sequence shown here is derived from an EMBL/GenBank/DDBJ whole genome shotgun (WGS) entry which is preliminary data.</text>
</comment>
<dbReference type="AlphaFoldDB" id="A0A835JL19"/>
<name>A0A835JL19_9ROSI</name>
<accession>A0A835JL19</accession>
<gene>
    <name evidence="1" type="ORF">SADUNF_Sadunf14G0066500</name>
</gene>
<dbReference type="EMBL" id="JADGMS010000014">
    <property type="protein sequence ID" value="KAF9669040.1"/>
    <property type="molecule type" value="Genomic_DNA"/>
</dbReference>
<organism evidence="1 2">
    <name type="scientific">Salix dunnii</name>
    <dbReference type="NCBI Taxonomy" id="1413687"/>
    <lineage>
        <taxon>Eukaryota</taxon>
        <taxon>Viridiplantae</taxon>
        <taxon>Streptophyta</taxon>
        <taxon>Embryophyta</taxon>
        <taxon>Tracheophyta</taxon>
        <taxon>Spermatophyta</taxon>
        <taxon>Magnoliopsida</taxon>
        <taxon>eudicotyledons</taxon>
        <taxon>Gunneridae</taxon>
        <taxon>Pentapetalae</taxon>
        <taxon>rosids</taxon>
        <taxon>fabids</taxon>
        <taxon>Malpighiales</taxon>
        <taxon>Salicaceae</taxon>
        <taxon>Saliceae</taxon>
        <taxon>Salix</taxon>
    </lineage>
</organism>